<name>A0A8H4J0V0_9PEZI</name>
<keyword evidence="3" id="KW-1185">Reference proteome</keyword>
<proteinExistence type="predicted"/>
<protein>
    <submittedName>
        <fullName evidence="2">Uncharacterized protein</fullName>
    </submittedName>
</protein>
<gene>
    <name evidence="2" type="ORF">GTA08_BOTSDO13722</name>
</gene>
<dbReference type="AlphaFoldDB" id="A0A8H4J0V0"/>
<evidence type="ECO:0000313" key="2">
    <source>
        <dbReference type="EMBL" id="KAF4310741.1"/>
    </source>
</evidence>
<accession>A0A8H4J0V0</accession>
<evidence type="ECO:0000256" key="1">
    <source>
        <dbReference type="SAM" id="SignalP"/>
    </source>
</evidence>
<dbReference type="OrthoDB" id="3779371at2759"/>
<sequence>MKFSISAITVSAIGLLLSSAAASPVAAASQLEARDCVANAAIIDEWHEDGLQRYRVAFSTTKSDVALGESCGLFYDGISKCGAVNNNIACYHSSAADSWVIDNNQLSSGNTAIEDCLVSKFRDAFANKIGCRV</sequence>
<evidence type="ECO:0000313" key="3">
    <source>
        <dbReference type="Proteomes" id="UP000572817"/>
    </source>
</evidence>
<comment type="caution">
    <text evidence="2">The sequence shown here is derived from an EMBL/GenBank/DDBJ whole genome shotgun (WGS) entry which is preliminary data.</text>
</comment>
<feature type="signal peptide" evidence="1">
    <location>
        <begin position="1"/>
        <end position="22"/>
    </location>
</feature>
<keyword evidence="1" id="KW-0732">Signal</keyword>
<reference evidence="2" key="1">
    <citation type="submission" date="2020-04" db="EMBL/GenBank/DDBJ databases">
        <title>Genome Assembly and Annotation of Botryosphaeria dothidea sdau 11-99, a Latent Pathogen of Apple Fruit Ring Rot in China.</title>
        <authorList>
            <person name="Yu C."/>
            <person name="Diao Y."/>
            <person name="Lu Q."/>
            <person name="Zhao J."/>
            <person name="Cui S."/>
            <person name="Peng C."/>
            <person name="He B."/>
            <person name="Liu H."/>
        </authorList>
    </citation>
    <scope>NUCLEOTIDE SEQUENCE [LARGE SCALE GENOMIC DNA]</scope>
    <source>
        <strain evidence="2">Sdau11-99</strain>
    </source>
</reference>
<dbReference type="EMBL" id="WWBZ02000013">
    <property type="protein sequence ID" value="KAF4310741.1"/>
    <property type="molecule type" value="Genomic_DNA"/>
</dbReference>
<organism evidence="2 3">
    <name type="scientific">Botryosphaeria dothidea</name>
    <dbReference type="NCBI Taxonomy" id="55169"/>
    <lineage>
        <taxon>Eukaryota</taxon>
        <taxon>Fungi</taxon>
        <taxon>Dikarya</taxon>
        <taxon>Ascomycota</taxon>
        <taxon>Pezizomycotina</taxon>
        <taxon>Dothideomycetes</taxon>
        <taxon>Dothideomycetes incertae sedis</taxon>
        <taxon>Botryosphaeriales</taxon>
        <taxon>Botryosphaeriaceae</taxon>
        <taxon>Botryosphaeria</taxon>
    </lineage>
</organism>
<dbReference type="Proteomes" id="UP000572817">
    <property type="component" value="Unassembled WGS sequence"/>
</dbReference>
<feature type="chain" id="PRO_5034569906" evidence="1">
    <location>
        <begin position="23"/>
        <end position="133"/>
    </location>
</feature>